<dbReference type="CDD" id="cd00586">
    <property type="entry name" value="4HBT"/>
    <property type="match status" value="1"/>
</dbReference>
<dbReference type="Pfam" id="PF13279">
    <property type="entry name" value="4HBT_2"/>
    <property type="match status" value="1"/>
</dbReference>
<organism evidence="1 2">
    <name type="scientific">Pseudonocardia charpentierae</name>
    <dbReference type="NCBI Taxonomy" id="3075545"/>
    <lineage>
        <taxon>Bacteria</taxon>
        <taxon>Bacillati</taxon>
        <taxon>Actinomycetota</taxon>
        <taxon>Actinomycetes</taxon>
        <taxon>Pseudonocardiales</taxon>
        <taxon>Pseudonocardiaceae</taxon>
        <taxon>Pseudonocardia</taxon>
    </lineage>
</organism>
<dbReference type="PANTHER" id="PTHR31793:SF24">
    <property type="entry name" value="LONG-CHAIN ACYL-COA THIOESTERASE FADM"/>
    <property type="match status" value="1"/>
</dbReference>
<accession>A0ABU2NC81</accession>
<reference evidence="2" key="1">
    <citation type="submission" date="2023-07" db="EMBL/GenBank/DDBJ databases">
        <title>30 novel species of actinomycetes from the DSMZ collection.</title>
        <authorList>
            <person name="Nouioui I."/>
        </authorList>
    </citation>
    <scope>NUCLEOTIDE SEQUENCE [LARGE SCALE GENOMIC DNA]</scope>
    <source>
        <strain evidence="2">DSM 45834</strain>
    </source>
</reference>
<comment type="caution">
    <text evidence="1">The sequence shown here is derived from an EMBL/GenBank/DDBJ whole genome shotgun (WGS) entry which is preliminary data.</text>
</comment>
<dbReference type="Proteomes" id="UP001183202">
    <property type="component" value="Unassembled WGS sequence"/>
</dbReference>
<gene>
    <name evidence="1" type="ORF">RM445_15210</name>
</gene>
<evidence type="ECO:0000313" key="2">
    <source>
        <dbReference type="Proteomes" id="UP001183202"/>
    </source>
</evidence>
<dbReference type="RefSeq" id="WP_311556919.1">
    <property type="nucleotide sequence ID" value="NZ_JAVREJ010000010.1"/>
</dbReference>
<dbReference type="PANTHER" id="PTHR31793">
    <property type="entry name" value="4-HYDROXYBENZOYL-COA THIOESTERASE FAMILY MEMBER"/>
    <property type="match status" value="1"/>
</dbReference>
<protein>
    <submittedName>
        <fullName evidence="1">Thioesterase family protein</fullName>
    </submittedName>
</protein>
<dbReference type="InterPro" id="IPR050563">
    <property type="entry name" value="4-hydroxybenzoyl-CoA_TE"/>
</dbReference>
<proteinExistence type="predicted"/>
<dbReference type="Gene3D" id="3.10.129.10">
    <property type="entry name" value="Hotdog Thioesterase"/>
    <property type="match status" value="1"/>
</dbReference>
<dbReference type="SUPFAM" id="SSF54637">
    <property type="entry name" value="Thioesterase/thiol ester dehydrase-isomerase"/>
    <property type="match status" value="1"/>
</dbReference>
<keyword evidence="2" id="KW-1185">Reference proteome</keyword>
<dbReference type="InterPro" id="IPR029069">
    <property type="entry name" value="HotDog_dom_sf"/>
</dbReference>
<dbReference type="EMBL" id="JAVREJ010000010">
    <property type="protein sequence ID" value="MDT0350879.1"/>
    <property type="molecule type" value="Genomic_DNA"/>
</dbReference>
<name>A0ABU2NC81_9PSEU</name>
<sequence>MARFVAQVPVRWTDQDSYRHVNNGKAVTLLEEARVALMFDAAADEGVASFAAGLLVVGLHVDYRRQIPYRSDGLRVVMAIEEIRAASFRITYEMHDGPGAADAIAVQAWTRMATYDLDAGRPRRLTDDERKFLARWAA</sequence>
<evidence type="ECO:0000313" key="1">
    <source>
        <dbReference type="EMBL" id="MDT0350879.1"/>
    </source>
</evidence>